<dbReference type="InterPro" id="IPR022657">
    <property type="entry name" value="De-COase2_CS"/>
</dbReference>
<evidence type="ECO:0000313" key="3">
    <source>
        <dbReference type="EMBL" id="EFA90071.1"/>
    </source>
</evidence>
<keyword evidence="1" id="KW-0472">Membrane</keyword>
<dbReference type="InterPro" id="IPR012867">
    <property type="entry name" value="DUF1648"/>
</dbReference>
<feature type="domain" description="DUF1648" evidence="2">
    <location>
        <begin position="9"/>
        <end position="54"/>
    </location>
</feature>
<comment type="caution">
    <text evidence="3">The sequence shown here is derived from an EMBL/GenBank/DDBJ whole genome shotgun (WGS) entry which is preliminary data.</text>
</comment>
<dbReference type="Pfam" id="PF07853">
    <property type="entry name" value="DUF1648"/>
    <property type="match status" value="1"/>
</dbReference>
<sequence>MNKKILLVIIIVISLGLGIYGYKVLPDMVTVQIDISGNPSNIFPKILAVVSPILLSIGGGLGYYFSKEKEKKYLILSVIGLLISVITLIFNR</sequence>
<reference evidence="3 4" key="1">
    <citation type="submission" date="2009-12" db="EMBL/GenBank/DDBJ databases">
        <title>Genome Sequence of Peptoniphilus lacrimalis 315-B.</title>
        <authorList>
            <person name="Durkin A.S."/>
            <person name="Madupu R."/>
            <person name="Torralba M."/>
            <person name="Methe B."/>
            <person name="Sutton G."/>
            <person name="Strausberg R.L."/>
            <person name="Nelson K.E."/>
        </authorList>
    </citation>
    <scope>NUCLEOTIDE SEQUENCE [LARGE SCALE GENOMIC DNA]</scope>
    <source>
        <strain evidence="3 4">315-B</strain>
    </source>
</reference>
<evidence type="ECO:0000256" key="1">
    <source>
        <dbReference type="SAM" id="Phobius"/>
    </source>
</evidence>
<proteinExistence type="predicted"/>
<keyword evidence="1" id="KW-0812">Transmembrane</keyword>
<dbReference type="AlphaFoldDB" id="D1VTQ9"/>
<dbReference type="eggNOG" id="ENOG5032WSB">
    <property type="taxonomic scope" value="Bacteria"/>
</dbReference>
<feature type="transmembrane region" description="Helical" evidence="1">
    <location>
        <begin position="5"/>
        <end position="22"/>
    </location>
</feature>
<accession>D1VTQ9</accession>
<name>D1VTQ9_9FIRM</name>
<evidence type="ECO:0000313" key="4">
    <source>
        <dbReference type="Proteomes" id="UP000005711"/>
    </source>
</evidence>
<protein>
    <recommendedName>
        <fullName evidence="2">DUF1648 domain-containing protein</fullName>
    </recommendedName>
</protein>
<dbReference type="PROSITE" id="PS00879">
    <property type="entry name" value="ODR_DC_2_2"/>
    <property type="match status" value="1"/>
</dbReference>
<feature type="transmembrane region" description="Helical" evidence="1">
    <location>
        <begin position="73"/>
        <end position="90"/>
    </location>
</feature>
<dbReference type="Proteomes" id="UP000005711">
    <property type="component" value="Unassembled WGS sequence"/>
</dbReference>
<evidence type="ECO:0000259" key="2">
    <source>
        <dbReference type="Pfam" id="PF07853"/>
    </source>
</evidence>
<organism evidence="3 4">
    <name type="scientific">Peptoniphilus lacrimalis 315-B</name>
    <dbReference type="NCBI Taxonomy" id="596330"/>
    <lineage>
        <taxon>Bacteria</taxon>
        <taxon>Bacillati</taxon>
        <taxon>Bacillota</taxon>
        <taxon>Tissierellia</taxon>
        <taxon>Tissierellales</taxon>
        <taxon>Peptoniphilaceae</taxon>
        <taxon>Peptoniphilus</taxon>
    </lineage>
</organism>
<dbReference type="EMBL" id="ADDO01000041">
    <property type="protein sequence ID" value="EFA90071.1"/>
    <property type="molecule type" value="Genomic_DNA"/>
</dbReference>
<feature type="transmembrane region" description="Helical" evidence="1">
    <location>
        <begin position="42"/>
        <end position="66"/>
    </location>
</feature>
<dbReference type="RefSeq" id="WP_004824756.1">
    <property type="nucleotide sequence ID" value="NZ_ADDO01000041.1"/>
</dbReference>
<keyword evidence="4" id="KW-1185">Reference proteome</keyword>
<gene>
    <name evidence="3" type="ORF">HMPREF0628_0343</name>
</gene>
<keyword evidence="1" id="KW-1133">Transmembrane helix</keyword>